<sequence>REATITDTPKDYEKLYKKCWDQEPKQRPIITEILEEFSMMKFINKPIKNPKTRELYTIMEYANGGNLQIYLENNFEKLTWNDKKQLAYQIADG</sequence>
<reference evidence="2" key="1">
    <citation type="submission" date="2022-08" db="EMBL/GenBank/DDBJ databases">
        <authorList>
            <person name="Kallberg Y."/>
            <person name="Tangrot J."/>
            <person name="Rosling A."/>
        </authorList>
    </citation>
    <scope>NUCLEOTIDE SEQUENCE</scope>
    <source>
        <strain evidence="2">Wild A</strain>
    </source>
</reference>
<dbReference type="Pfam" id="PF07714">
    <property type="entry name" value="PK_Tyr_Ser-Thr"/>
    <property type="match status" value="1"/>
</dbReference>
<dbReference type="AlphaFoldDB" id="A0A9W4XBX0"/>
<feature type="non-terminal residue" evidence="2">
    <location>
        <position position="1"/>
    </location>
</feature>
<evidence type="ECO:0000313" key="3">
    <source>
        <dbReference type="Proteomes" id="UP001153678"/>
    </source>
</evidence>
<dbReference type="EMBL" id="CAMKVN010024266">
    <property type="protein sequence ID" value="CAI2200405.1"/>
    <property type="molecule type" value="Genomic_DNA"/>
</dbReference>
<dbReference type="InterPro" id="IPR001245">
    <property type="entry name" value="Ser-Thr/Tyr_kinase_cat_dom"/>
</dbReference>
<dbReference type="Proteomes" id="UP001153678">
    <property type="component" value="Unassembled WGS sequence"/>
</dbReference>
<organism evidence="2 3">
    <name type="scientific">Funneliformis geosporum</name>
    <dbReference type="NCBI Taxonomy" id="1117311"/>
    <lineage>
        <taxon>Eukaryota</taxon>
        <taxon>Fungi</taxon>
        <taxon>Fungi incertae sedis</taxon>
        <taxon>Mucoromycota</taxon>
        <taxon>Glomeromycotina</taxon>
        <taxon>Glomeromycetes</taxon>
        <taxon>Glomerales</taxon>
        <taxon>Glomeraceae</taxon>
        <taxon>Funneliformis</taxon>
    </lineage>
</organism>
<comment type="caution">
    <text evidence="2">The sequence shown here is derived from an EMBL/GenBank/DDBJ whole genome shotgun (WGS) entry which is preliminary data.</text>
</comment>
<dbReference type="InterPro" id="IPR011009">
    <property type="entry name" value="Kinase-like_dom_sf"/>
</dbReference>
<feature type="non-terminal residue" evidence="2">
    <location>
        <position position="93"/>
    </location>
</feature>
<accession>A0A9W4XBX0</accession>
<evidence type="ECO:0000259" key="1">
    <source>
        <dbReference type="Pfam" id="PF07714"/>
    </source>
</evidence>
<protein>
    <submittedName>
        <fullName evidence="2">18261_t:CDS:1</fullName>
    </submittedName>
</protein>
<dbReference type="SUPFAM" id="SSF56112">
    <property type="entry name" value="Protein kinase-like (PK-like)"/>
    <property type="match status" value="1"/>
</dbReference>
<evidence type="ECO:0000313" key="2">
    <source>
        <dbReference type="EMBL" id="CAI2200405.1"/>
    </source>
</evidence>
<gene>
    <name evidence="2" type="ORF">FWILDA_LOCUS19552</name>
</gene>
<proteinExistence type="predicted"/>
<keyword evidence="3" id="KW-1185">Reference proteome</keyword>
<name>A0A9W4XBX0_9GLOM</name>
<dbReference type="OrthoDB" id="2440067at2759"/>
<dbReference type="GO" id="GO:0004672">
    <property type="term" value="F:protein kinase activity"/>
    <property type="evidence" value="ECO:0007669"/>
    <property type="project" value="InterPro"/>
</dbReference>
<dbReference type="Gene3D" id="1.10.510.10">
    <property type="entry name" value="Transferase(Phosphotransferase) domain 1"/>
    <property type="match status" value="2"/>
</dbReference>
<feature type="domain" description="Serine-threonine/tyrosine-protein kinase catalytic" evidence="1">
    <location>
        <begin position="52"/>
        <end position="93"/>
    </location>
</feature>